<dbReference type="Proteomes" id="UP001206128">
    <property type="component" value="Unassembled WGS sequence"/>
</dbReference>
<dbReference type="InterPro" id="IPR001387">
    <property type="entry name" value="Cro/C1-type_HTH"/>
</dbReference>
<dbReference type="GO" id="GO:0003700">
    <property type="term" value="F:DNA-binding transcription factor activity"/>
    <property type="evidence" value="ECO:0007669"/>
    <property type="project" value="TreeGrafter"/>
</dbReference>
<evidence type="ECO:0000313" key="3">
    <source>
        <dbReference type="EMBL" id="MCP2164510.1"/>
    </source>
</evidence>
<dbReference type="SUPFAM" id="SSF47413">
    <property type="entry name" value="lambda repressor-like DNA-binding domains"/>
    <property type="match status" value="1"/>
</dbReference>
<dbReference type="Gene3D" id="1.10.260.40">
    <property type="entry name" value="lambda repressor-like DNA-binding domains"/>
    <property type="match status" value="1"/>
</dbReference>
<reference evidence="3" key="1">
    <citation type="submission" date="2022-06" db="EMBL/GenBank/DDBJ databases">
        <title>Genomic Encyclopedia of Archaeal and Bacterial Type Strains, Phase II (KMG-II): from individual species to whole genera.</title>
        <authorList>
            <person name="Goeker M."/>
        </authorList>
    </citation>
    <scope>NUCLEOTIDE SEQUENCE</scope>
    <source>
        <strain evidence="3">DSM 43935</strain>
    </source>
</reference>
<dbReference type="RefSeq" id="WP_253768236.1">
    <property type="nucleotide sequence ID" value="NZ_JAMTCK010000003.1"/>
</dbReference>
<dbReference type="Gene3D" id="2.60.120.10">
    <property type="entry name" value="Jelly Rolls"/>
    <property type="match status" value="1"/>
</dbReference>
<dbReference type="CDD" id="cd02209">
    <property type="entry name" value="cupin_XRE_C"/>
    <property type="match status" value="1"/>
</dbReference>
<protein>
    <submittedName>
        <fullName evidence="3">Transcriptional regulator, XRE family with cupin sensor</fullName>
    </submittedName>
</protein>
<comment type="caution">
    <text evidence="3">The sequence shown here is derived from an EMBL/GenBank/DDBJ whole genome shotgun (WGS) entry which is preliminary data.</text>
</comment>
<name>A0AAE3KF40_9PSEU</name>
<keyword evidence="1" id="KW-0238">DNA-binding</keyword>
<dbReference type="GO" id="GO:0005829">
    <property type="term" value="C:cytosol"/>
    <property type="evidence" value="ECO:0007669"/>
    <property type="project" value="TreeGrafter"/>
</dbReference>
<dbReference type="Pfam" id="PF01381">
    <property type="entry name" value="HTH_3"/>
    <property type="match status" value="1"/>
</dbReference>
<dbReference type="AlphaFoldDB" id="A0AAE3KF40"/>
<dbReference type="Pfam" id="PF07883">
    <property type="entry name" value="Cupin_2"/>
    <property type="match status" value="1"/>
</dbReference>
<dbReference type="GO" id="GO:0003677">
    <property type="term" value="F:DNA binding"/>
    <property type="evidence" value="ECO:0007669"/>
    <property type="project" value="UniProtKB-KW"/>
</dbReference>
<organism evidence="3 4">
    <name type="scientific">Goodfellowiella coeruleoviolacea</name>
    <dbReference type="NCBI Taxonomy" id="334858"/>
    <lineage>
        <taxon>Bacteria</taxon>
        <taxon>Bacillati</taxon>
        <taxon>Actinomycetota</taxon>
        <taxon>Actinomycetes</taxon>
        <taxon>Pseudonocardiales</taxon>
        <taxon>Pseudonocardiaceae</taxon>
        <taxon>Goodfellowiella</taxon>
    </lineage>
</organism>
<dbReference type="EMBL" id="JAMTCK010000003">
    <property type="protein sequence ID" value="MCP2164510.1"/>
    <property type="molecule type" value="Genomic_DNA"/>
</dbReference>
<evidence type="ECO:0000259" key="2">
    <source>
        <dbReference type="PROSITE" id="PS50943"/>
    </source>
</evidence>
<gene>
    <name evidence="3" type="ORF">LX83_001350</name>
</gene>
<evidence type="ECO:0000256" key="1">
    <source>
        <dbReference type="ARBA" id="ARBA00023125"/>
    </source>
</evidence>
<dbReference type="SMART" id="SM00530">
    <property type="entry name" value="HTH_XRE"/>
    <property type="match status" value="1"/>
</dbReference>
<dbReference type="InterPro" id="IPR010982">
    <property type="entry name" value="Lambda_DNA-bd_dom_sf"/>
</dbReference>
<dbReference type="InterPro" id="IPR014710">
    <property type="entry name" value="RmlC-like_jellyroll"/>
</dbReference>
<dbReference type="SUPFAM" id="SSF51182">
    <property type="entry name" value="RmlC-like cupins"/>
    <property type="match status" value="1"/>
</dbReference>
<dbReference type="PANTHER" id="PTHR46797">
    <property type="entry name" value="HTH-TYPE TRANSCRIPTIONAL REGULATOR"/>
    <property type="match status" value="1"/>
</dbReference>
<dbReference type="InterPro" id="IPR011051">
    <property type="entry name" value="RmlC_Cupin_sf"/>
</dbReference>
<keyword evidence="4" id="KW-1185">Reference proteome</keyword>
<dbReference type="CDD" id="cd00093">
    <property type="entry name" value="HTH_XRE"/>
    <property type="match status" value="1"/>
</dbReference>
<feature type="domain" description="HTH cro/C1-type" evidence="2">
    <location>
        <begin position="14"/>
        <end position="68"/>
    </location>
</feature>
<dbReference type="InterPro" id="IPR013096">
    <property type="entry name" value="Cupin_2"/>
</dbReference>
<dbReference type="PROSITE" id="PS50943">
    <property type="entry name" value="HTH_CROC1"/>
    <property type="match status" value="1"/>
</dbReference>
<evidence type="ECO:0000313" key="4">
    <source>
        <dbReference type="Proteomes" id="UP001206128"/>
    </source>
</evidence>
<accession>A0AAE3KF40</accession>
<dbReference type="PANTHER" id="PTHR46797:SF1">
    <property type="entry name" value="METHYLPHOSPHONATE SYNTHASE"/>
    <property type="match status" value="1"/>
</dbReference>
<sequence length="215" mass="22678">MARERAGQVLAANLRVLRARQGLSLSELARRSGIAKGTLSQLESGSGNPTIETVFSLSNALDVPVSTLLTERTDPDVVLVRSAGLEVLSSNAVDLRMLRRLDLTETVFEVYDQRVRPGEVQHSAGHPGIEHIVVTSGQLRVGPPDSPHQLGPGDYLCFPARRPHIYETVGGPVTSVLLLQYPADAGPPVLAGSCGVPVNQAAEQDSGVDGAPPPA</sequence>
<dbReference type="InterPro" id="IPR050807">
    <property type="entry name" value="TransReg_Diox_bact_type"/>
</dbReference>
<proteinExistence type="predicted"/>